<dbReference type="Proteomes" id="UP000069940">
    <property type="component" value="Unassembled WGS sequence"/>
</dbReference>
<evidence type="ECO:0000313" key="3">
    <source>
        <dbReference type="Proteomes" id="UP000069940"/>
    </source>
</evidence>
<evidence type="ECO:0000256" key="1">
    <source>
        <dbReference type="SAM" id="Phobius"/>
    </source>
</evidence>
<dbReference type="EnsemblMetazoa" id="AALFPA23_009260.R12729">
    <property type="protein sequence ID" value="AALFPA23_009260.P12729"/>
    <property type="gene ID" value="AALFPA23_009260"/>
</dbReference>
<dbReference type="GeneID" id="115259596"/>
<reference evidence="2" key="2">
    <citation type="submission" date="2025-05" db="UniProtKB">
        <authorList>
            <consortium name="EnsemblMetazoa"/>
        </authorList>
    </citation>
    <scope>IDENTIFICATION</scope>
    <source>
        <strain evidence="2">Foshan</strain>
    </source>
</reference>
<evidence type="ECO:0000313" key="2">
    <source>
        <dbReference type="EnsemblMetazoa" id="AALFPA23_023479.P34935"/>
    </source>
</evidence>
<accession>A0ABM2A148</accession>
<sequence length="113" mass="12655">MTASSSSSPKDKRIGDLNSSTQFVVSLGVIESPEMARDLTSVIEKTDVVIGYIIIKAALFAFWMLKSVPELMDIFLPATQPQLHEKNNNRYHISGVSLLTEIREASRDMQNHF</sequence>
<protein>
    <submittedName>
        <fullName evidence="2">Uncharacterized protein</fullName>
    </submittedName>
</protein>
<keyword evidence="1" id="KW-0812">Transmembrane</keyword>
<keyword evidence="1" id="KW-0472">Membrane</keyword>
<keyword evidence="1" id="KW-1133">Transmembrane helix</keyword>
<organism evidence="2 3">
    <name type="scientific">Aedes albopictus</name>
    <name type="common">Asian tiger mosquito</name>
    <name type="synonym">Stegomyia albopicta</name>
    <dbReference type="NCBI Taxonomy" id="7160"/>
    <lineage>
        <taxon>Eukaryota</taxon>
        <taxon>Metazoa</taxon>
        <taxon>Ecdysozoa</taxon>
        <taxon>Arthropoda</taxon>
        <taxon>Hexapoda</taxon>
        <taxon>Insecta</taxon>
        <taxon>Pterygota</taxon>
        <taxon>Neoptera</taxon>
        <taxon>Endopterygota</taxon>
        <taxon>Diptera</taxon>
        <taxon>Nematocera</taxon>
        <taxon>Culicoidea</taxon>
        <taxon>Culicidae</taxon>
        <taxon>Culicinae</taxon>
        <taxon>Aedini</taxon>
        <taxon>Aedes</taxon>
        <taxon>Stegomyia</taxon>
    </lineage>
</organism>
<dbReference type="RefSeq" id="XP_029712123.2">
    <property type="nucleotide sequence ID" value="XM_029856263.2"/>
</dbReference>
<keyword evidence="3" id="KW-1185">Reference proteome</keyword>
<dbReference type="EnsemblMetazoa" id="AALFPA23_023479.R34935">
    <property type="protein sequence ID" value="AALFPA23_023479.P34935"/>
    <property type="gene ID" value="AALFPA23_023479"/>
</dbReference>
<feature type="transmembrane region" description="Helical" evidence="1">
    <location>
        <begin position="48"/>
        <end position="65"/>
    </location>
</feature>
<dbReference type="RefSeq" id="XP_029716177.1">
    <property type="nucleotide sequence ID" value="XM_029860317.2"/>
</dbReference>
<dbReference type="GeneID" id="109424598"/>
<reference evidence="3" key="1">
    <citation type="journal article" date="2015" name="Proc. Natl. Acad. Sci. U.S.A.">
        <title>Genome sequence of the Asian Tiger mosquito, Aedes albopictus, reveals insights into its biology, genetics, and evolution.</title>
        <authorList>
            <person name="Chen X.G."/>
            <person name="Jiang X."/>
            <person name="Gu J."/>
            <person name="Xu M."/>
            <person name="Wu Y."/>
            <person name="Deng Y."/>
            <person name="Zhang C."/>
            <person name="Bonizzoni M."/>
            <person name="Dermauw W."/>
            <person name="Vontas J."/>
            <person name="Armbruster P."/>
            <person name="Huang X."/>
            <person name="Yang Y."/>
            <person name="Zhang H."/>
            <person name="He W."/>
            <person name="Peng H."/>
            <person name="Liu Y."/>
            <person name="Wu K."/>
            <person name="Chen J."/>
            <person name="Lirakis M."/>
            <person name="Topalis P."/>
            <person name="Van Leeuwen T."/>
            <person name="Hall A.B."/>
            <person name="Jiang X."/>
            <person name="Thorpe C."/>
            <person name="Mueller R.L."/>
            <person name="Sun C."/>
            <person name="Waterhouse R.M."/>
            <person name="Yan G."/>
            <person name="Tu Z.J."/>
            <person name="Fang X."/>
            <person name="James A.A."/>
        </authorList>
    </citation>
    <scope>NUCLEOTIDE SEQUENCE [LARGE SCALE GENOMIC DNA]</scope>
    <source>
        <strain evidence="3">Foshan</strain>
    </source>
</reference>
<name>A0ABM2A148_AEDAL</name>
<proteinExistence type="predicted"/>